<dbReference type="Proteomes" id="UP000308652">
    <property type="component" value="Unassembled WGS sequence"/>
</dbReference>
<sequence>MSILNSFDSPQNMNLNEESKVLGHGLRKRMDDRLKASLETEKLDEFGYPTCDIEDAIDAEFLPKLTDVSDSDDLTKELQDRKYYVIEFVYSLQSARKLGTKFVALKAVNVGIGKRMRLRWISWCSLSLMTMTNVASVQFTNLYDG</sequence>
<proteinExistence type="predicted"/>
<reference evidence="1 2" key="1">
    <citation type="journal article" date="2019" name="Nat. Ecol. Evol.">
        <title>Megaphylogeny resolves global patterns of mushroom evolution.</title>
        <authorList>
            <person name="Varga T."/>
            <person name="Krizsan K."/>
            <person name="Foldi C."/>
            <person name="Dima B."/>
            <person name="Sanchez-Garcia M."/>
            <person name="Sanchez-Ramirez S."/>
            <person name="Szollosi G.J."/>
            <person name="Szarkandi J.G."/>
            <person name="Papp V."/>
            <person name="Albert L."/>
            <person name="Andreopoulos W."/>
            <person name="Angelini C."/>
            <person name="Antonin V."/>
            <person name="Barry K.W."/>
            <person name="Bougher N.L."/>
            <person name="Buchanan P."/>
            <person name="Buyck B."/>
            <person name="Bense V."/>
            <person name="Catcheside P."/>
            <person name="Chovatia M."/>
            <person name="Cooper J."/>
            <person name="Damon W."/>
            <person name="Desjardin D."/>
            <person name="Finy P."/>
            <person name="Geml J."/>
            <person name="Haridas S."/>
            <person name="Hughes K."/>
            <person name="Justo A."/>
            <person name="Karasinski D."/>
            <person name="Kautmanova I."/>
            <person name="Kiss B."/>
            <person name="Kocsube S."/>
            <person name="Kotiranta H."/>
            <person name="LaButti K.M."/>
            <person name="Lechner B.E."/>
            <person name="Liimatainen K."/>
            <person name="Lipzen A."/>
            <person name="Lukacs Z."/>
            <person name="Mihaltcheva S."/>
            <person name="Morgado L.N."/>
            <person name="Niskanen T."/>
            <person name="Noordeloos M.E."/>
            <person name="Ohm R.A."/>
            <person name="Ortiz-Santana B."/>
            <person name="Ovrebo C."/>
            <person name="Racz N."/>
            <person name="Riley R."/>
            <person name="Savchenko A."/>
            <person name="Shiryaev A."/>
            <person name="Soop K."/>
            <person name="Spirin V."/>
            <person name="Szebenyi C."/>
            <person name="Tomsovsky M."/>
            <person name="Tulloss R.E."/>
            <person name="Uehling J."/>
            <person name="Grigoriev I.V."/>
            <person name="Vagvolgyi C."/>
            <person name="Papp T."/>
            <person name="Martin F.M."/>
            <person name="Miettinen O."/>
            <person name="Hibbett D.S."/>
            <person name="Nagy L.G."/>
        </authorList>
    </citation>
    <scope>NUCLEOTIDE SEQUENCE [LARGE SCALE GENOMIC DNA]</scope>
    <source>
        <strain evidence="1 2">CBS 166.37</strain>
    </source>
</reference>
<evidence type="ECO:0000313" key="1">
    <source>
        <dbReference type="EMBL" id="TFK35203.1"/>
    </source>
</evidence>
<gene>
    <name evidence="1" type="ORF">BDQ12DRAFT_668702</name>
</gene>
<organism evidence="1 2">
    <name type="scientific">Crucibulum laeve</name>
    <dbReference type="NCBI Taxonomy" id="68775"/>
    <lineage>
        <taxon>Eukaryota</taxon>
        <taxon>Fungi</taxon>
        <taxon>Dikarya</taxon>
        <taxon>Basidiomycota</taxon>
        <taxon>Agaricomycotina</taxon>
        <taxon>Agaricomycetes</taxon>
        <taxon>Agaricomycetidae</taxon>
        <taxon>Agaricales</taxon>
        <taxon>Agaricineae</taxon>
        <taxon>Nidulariaceae</taxon>
        <taxon>Crucibulum</taxon>
    </lineage>
</organism>
<name>A0A5C3LS58_9AGAR</name>
<dbReference type="AlphaFoldDB" id="A0A5C3LS58"/>
<protein>
    <submittedName>
        <fullName evidence="1">Uncharacterized protein</fullName>
    </submittedName>
</protein>
<keyword evidence="2" id="KW-1185">Reference proteome</keyword>
<accession>A0A5C3LS58</accession>
<evidence type="ECO:0000313" key="2">
    <source>
        <dbReference type="Proteomes" id="UP000308652"/>
    </source>
</evidence>
<dbReference type="EMBL" id="ML213623">
    <property type="protein sequence ID" value="TFK35203.1"/>
    <property type="molecule type" value="Genomic_DNA"/>
</dbReference>